<evidence type="ECO:0000256" key="1">
    <source>
        <dbReference type="SAM" id="Coils"/>
    </source>
</evidence>
<dbReference type="EMBL" id="JACXVP010000010">
    <property type="protein sequence ID" value="KAG5580525.1"/>
    <property type="molecule type" value="Genomic_DNA"/>
</dbReference>
<accession>A0A9J5WZ55</accession>
<gene>
    <name evidence="2" type="ORF">H5410_051152</name>
</gene>
<dbReference type="OrthoDB" id="10360257at2759"/>
<feature type="coiled-coil region" evidence="1">
    <location>
        <begin position="83"/>
        <end position="110"/>
    </location>
</feature>
<organism evidence="2 3">
    <name type="scientific">Solanum commersonii</name>
    <name type="common">Commerson's wild potato</name>
    <name type="synonym">Commerson's nightshade</name>
    <dbReference type="NCBI Taxonomy" id="4109"/>
    <lineage>
        <taxon>Eukaryota</taxon>
        <taxon>Viridiplantae</taxon>
        <taxon>Streptophyta</taxon>
        <taxon>Embryophyta</taxon>
        <taxon>Tracheophyta</taxon>
        <taxon>Spermatophyta</taxon>
        <taxon>Magnoliopsida</taxon>
        <taxon>eudicotyledons</taxon>
        <taxon>Gunneridae</taxon>
        <taxon>Pentapetalae</taxon>
        <taxon>asterids</taxon>
        <taxon>lamiids</taxon>
        <taxon>Solanales</taxon>
        <taxon>Solanaceae</taxon>
        <taxon>Solanoideae</taxon>
        <taxon>Solaneae</taxon>
        <taxon>Solanum</taxon>
    </lineage>
</organism>
<reference evidence="2 3" key="1">
    <citation type="submission" date="2020-09" db="EMBL/GenBank/DDBJ databases">
        <title>De no assembly of potato wild relative species, Solanum commersonii.</title>
        <authorList>
            <person name="Cho K."/>
        </authorList>
    </citation>
    <scope>NUCLEOTIDE SEQUENCE [LARGE SCALE GENOMIC DNA]</scope>
    <source>
        <strain evidence="2">LZ3.2</strain>
        <tissue evidence="2">Leaf</tissue>
    </source>
</reference>
<sequence length="116" mass="13543">MEELSKFDLFNLPVLILEHVYKIVVKEKGKHGMAYRYFLTKLFKYLEISLREIIVGTVKQPFSMYTLVECESMEGRPGQMIKMPQLVVEKSQLKRELEEMTALVTKMNGEIALLKL</sequence>
<dbReference type="Proteomes" id="UP000824120">
    <property type="component" value="Chromosome 10"/>
</dbReference>
<evidence type="ECO:0000313" key="3">
    <source>
        <dbReference type="Proteomes" id="UP000824120"/>
    </source>
</evidence>
<protein>
    <submittedName>
        <fullName evidence="2">Uncharacterized protein</fullName>
    </submittedName>
</protein>
<keyword evidence="1" id="KW-0175">Coiled coil</keyword>
<proteinExistence type="predicted"/>
<dbReference type="AlphaFoldDB" id="A0A9J5WZ55"/>
<evidence type="ECO:0000313" key="2">
    <source>
        <dbReference type="EMBL" id="KAG5580525.1"/>
    </source>
</evidence>
<keyword evidence="3" id="KW-1185">Reference proteome</keyword>
<comment type="caution">
    <text evidence="2">The sequence shown here is derived from an EMBL/GenBank/DDBJ whole genome shotgun (WGS) entry which is preliminary data.</text>
</comment>
<name>A0A9J5WZ55_SOLCO</name>